<protein>
    <recommendedName>
        <fullName evidence="3">Lipoprotein</fullName>
    </recommendedName>
</protein>
<evidence type="ECO:0008006" key="3">
    <source>
        <dbReference type="Google" id="ProtNLM"/>
    </source>
</evidence>
<dbReference type="AlphaFoldDB" id="A0A0A2LZL9"/>
<dbReference type="STRING" id="1121895.GCA_000378485_03768"/>
<evidence type="ECO:0000313" key="1">
    <source>
        <dbReference type="EMBL" id="KGO85822.1"/>
    </source>
</evidence>
<dbReference type="Proteomes" id="UP000030152">
    <property type="component" value="Unassembled WGS sequence"/>
</dbReference>
<evidence type="ECO:0000313" key="2">
    <source>
        <dbReference type="Proteomes" id="UP000030152"/>
    </source>
</evidence>
<accession>A0A0A2LZL9</accession>
<comment type="caution">
    <text evidence="1">The sequence shown here is derived from an EMBL/GenBank/DDBJ whole genome shotgun (WGS) entry which is preliminary data.</text>
</comment>
<keyword evidence="2" id="KW-1185">Reference proteome</keyword>
<proteinExistence type="predicted"/>
<dbReference type="eggNOG" id="ENOG5033J90">
    <property type="taxonomic scope" value="Bacteria"/>
</dbReference>
<dbReference type="PROSITE" id="PS51257">
    <property type="entry name" value="PROKAR_LIPOPROTEIN"/>
    <property type="match status" value="1"/>
</dbReference>
<dbReference type="OrthoDB" id="1350910at2"/>
<organism evidence="1 2">
    <name type="scientific">Flavobacterium rivuli WB 3.3-2 = DSM 21788</name>
    <dbReference type="NCBI Taxonomy" id="1121895"/>
    <lineage>
        <taxon>Bacteria</taxon>
        <taxon>Pseudomonadati</taxon>
        <taxon>Bacteroidota</taxon>
        <taxon>Flavobacteriia</taxon>
        <taxon>Flavobacteriales</taxon>
        <taxon>Flavobacteriaceae</taxon>
        <taxon>Flavobacterium</taxon>
    </lineage>
</organism>
<sequence>MKTRIFILAAILSLGVISCKKDADTKTTETSAETAEVKPDFKVEVDAATDKNDDFAVYYTEDGSTNFTADKALWAGIKAGSEQKLMFQFPDGIVPKALRLDFGLKTKENQGNVLLKKVKITCYNKDFEIKGSDFFTYFVKNDSIDTQIDAAAGTITFKQNLKSNSAALYYPGAELNNAIAKLIK</sequence>
<dbReference type="RefSeq" id="WP_020214944.1">
    <property type="nucleotide sequence ID" value="NZ_JRLX01000016.1"/>
</dbReference>
<reference evidence="1 2" key="1">
    <citation type="submission" date="2013-09" db="EMBL/GenBank/DDBJ databases">
        <authorList>
            <person name="Zeng Z."/>
            <person name="Chen C."/>
        </authorList>
    </citation>
    <scope>NUCLEOTIDE SEQUENCE [LARGE SCALE GENOMIC DNA]</scope>
    <source>
        <strain evidence="1 2">WB 3.3-2</strain>
    </source>
</reference>
<gene>
    <name evidence="1" type="ORF">Q765_14450</name>
</gene>
<name>A0A0A2LZL9_9FLAO</name>
<dbReference type="EMBL" id="JRLX01000016">
    <property type="protein sequence ID" value="KGO85822.1"/>
    <property type="molecule type" value="Genomic_DNA"/>
</dbReference>